<dbReference type="EMBL" id="JACHXA010000009">
    <property type="protein sequence ID" value="MBB3066626.1"/>
    <property type="molecule type" value="Genomic_DNA"/>
</dbReference>
<reference evidence="1 2" key="1">
    <citation type="submission" date="2020-08" db="EMBL/GenBank/DDBJ databases">
        <title>Genomic Encyclopedia of Type Strains, Phase III (KMG-III): the genomes of soil and plant-associated and newly described type strains.</title>
        <authorList>
            <person name="Whitman W."/>
        </authorList>
    </citation>
    <scope>NUCLEOTIDE SEQUENCE [LARGE SCALE GENOMIC DNA]</scope>
    <source>
        <strain evidence="1 2">CECT 8803</strain>
    </source>
</reference>
<proteinExistence type="predicted"/>
<dbReference type="GO" id="GO:0016787">
    <property type="term" value="F:hydrolase activity"/>
    <property type="evidence" value="ECO:0007669"/>
    <property type="project" value="UniProtKB-KW"/>
</dbReference>
<dbReference type="SFLD" id="SFLDG01129">
    <property type="entry name" value="C1.5:_HAD__Beta-PGM__Phosphata"/>
    <property type="match status" value="1"/>
</dbReference>
<dbReference type="Gene3D" id="1.10.150.450">
    <property type="match status" value="1"/>
</dbReference>
<dbReference type="AlphaFoldDB" id="A0A839SYI3"/>
<evidence type="ECO:0000313" key="1">
    <source>
        <dbReference type="EMBL" id="MBB3066626.1"/>
    </source>
</evidence>
<dbReference type="InterPro" id="IPR010237">
    <property type="entry name" value="Pyr-5-nucltdase"/>
</dbReference>
<dbReference type="SFLD" id="SFLDG01132">
    <property type="entry name" value="C1.5.3:_5'-Nucleotidase_Like"/>
    <property type="match status" value="1"/>
</dbReference>
<dbReference type="PANTHER" id="PTHR12725">
    <property type="entry name" value="HALOACID DEHALOGENASE-LIKE HYDROLASE"/>
    <property type="match status" value="1"/>
</dbReference>
<dbReference type="NCBIfam" id="TIGR01509">
    <property type="entry name" value="HAD-SF-IA-v3"/>
    <property type="match status" value="1"/>
</dbReference>
<sequence length="228" mass="25705">MGSTQVDLEHKPFTRDDAEVWVFDLDNTLYPATSDLFPQVSDRIRSYVQSLLGLDAEAAHALQKDYYRRYGTTMNGLMQVQGIDPKAYLDFVHDIDLSPIVPDPRVIAAIERLPGRKLIYTNGSTPHAERILDRLGLSAHFEGIFDIVAADYRPKPGAAAFDSFLERHAVDPRQAVFVEDTARNLVPAHMLGMVTVWLDHGHPDTLVGLDRNCIHFRITDLPLWLESL</sequence>
<dbReference type="InterPro" id="IPR006439">
    <property type="entry name" value="HAD-SF_hydro_IA"/>
</dbReference>
<comment type="caution">
    <text evidence="1">The sequence shown here is derived from an EMBL/GenBank/DDBJ whole genome shotgun (WGS) entry which is preliminary data.</text>
</comment>
<organism evidence="1 2">
    <name type="scientific">Limibacillus halophilus</name>
    <dbReference type="NCBI Taxonomy" id="1579333"/>
    <lineage>
        <taxon>Bacteria</taxon>
        <taxon>Pseudomonadati</taxon>
        <taxon>Pseudomonadota</taxon>
        <taxon>Alphaproteobacteria</taxon>
        <taxon>Rhodospirillales</taxon>
        <taxon>Rhodovibrionaceae</taxon>
        <taxon>Limibacillus</taxon>
    </lineage>
</organism>
<name>A0A839SYI3_9PROT</name>
<accession>A0A839SYI3</accession>
<evidence type="ECO:0000313" key="2">
    <source>
        <dbReference type="Proteomes" id="UP000581135"/>
    </source>
</evidence>
<dbReference type="Proteomes" id="UP000581135">
    <property type="component" value="Unassembled WGS sequence"/>
</dbReference>
<dbReference type="InterPro" id="IPR036412">
    <property type="entry name" value="HAD-like_sf"/>
</dbReference>
<gene>
    <name evidence="1" type="ORF">FHR98_002934</name>
</gene>
<keyword evidence="2" id="KW-1185">Reference proteome</keyword>
<keyword evidence="1" id="KW-0378">Hydrolase</keyword>
<dbReference type="Gene3D" id="3.40.50.1000">
    <property type="entry name" value="HAD superfamily/HAD-like"/>
    <property type="match status" value="1"/>
</dbReference>
<protein>
    <submittedName>
        <fullName evidence="1">Putative hydrolase of the HAD superfamily</fullName>
    </submittedName>
</protein>
<dbReference type="InterPro" id="IPR023214">
    <property type="entry name" value="HAD_sf"/>
</dbReference>
<dbReference type="NCBIfam" id="TIGR01993">
    <property type="entry name" value="Pyr-5-nucltdase"/>
    <property type="match status" value="1"/>
</dbReference>
<dbReference type="SUPFAM" id="SSF56784">
    <property type="entry name" value="HAD-like"/>
    <property type="match status" value="1"/>
</dbReference>
<dbReference type="Pfam" id="PF00702">
    <property type="entry name" value="Hydrolase"/>
    <property type="match status" value="1"/>
</dbReference>
<dbReference type="SFLD" id="SFLDS00003">
    <property type="entry name" value="Haloacid_Dehalogenase"/>
    <property type="match status" value="1"/>
</dbReference>
<dbReference type="RefSeq" id="WP_183417451.1">
    <property type="nucleotide sequence ID" value="NZ_JACHXA010000009.1"/>
</dbReference>
<dbReference type="PANTHER" id="PTHR12725:SF117">
    <property type="entry name" value="HALOACID DEHALOGENASE-LIKE HYDROLASE"/>
    <property type="match status" value="1"/>
</dbReference>